<feature type="compositionally biased region" description="Acidic residues" evidence="1">
    <location>
        <begin position="87"/>
        <end position="100"/>
    </location>
</feature>
<dbReference type="OrthoDB" id="4161727at2759"/>
<evidence type="ECO:0000256" key="1">
    <source>
        <dbReference type="SAM" id="MobiDB-lite"/>
    </source>
</evidence>
<dbReference type="AlphaFoldDB" id="A0A135T1P9"/>
<gene>
    <name evidence="2" type="ORF">CNYM01_08404</name>
</gene>
<accession>A0A135T1P9</accession>
<keyword evidence="3" id="KW-1185">Reference proteome</keyword>
<dbReference type="PANTHER" id="PTHR38166:SF1">
    <property type="entry name" value="C2H2-TYPE DOMAIN-CONTAINING PROTEIN"/>
    <property type="match status" value="1"/>
</dbReference>
<comment type="caution">
    <text evidence="2">The sequence shown here is derived from an EMBL/GenBank/DDBJ whole genome shotgun (WGS) entry which is preliminary data.</text>
</comment>
<evidence type="ECO:0000313" key="3">
    <source>
        <dbReference type="Proteomes" id="UP000070054"/>
    </source>
</evidence>
<proteinExistence type="predicted"/>
<organism evidence="2 3">
    <name type="scientific">Colletotrichum nymphaeae SA-01</name>
    <dbReference type="NCBI Taxonomy" id="1460502"/>
    <lineage>
        <taxon>Eukaryota</taxon>
        <taxon>Fungi</taxon>
        <taxon>Dikarya</taxon>
        <taxon>Ascomycota</taxon>
        <taxon>Pezizomycotina</taxon>
        <taxon>Sordariomycetes</taxon>
        <taxon>Hypocreomycetidae</taxon>
        <taxon>Glomerellales</taxon>
        <taxon>Glomerellaceae</taxon>
        <taxon>Colletotrichum</taxon>
        <taxon>Colletotrichum acutatum species complex</taxon>
    </lineage>
</organism>
<sequence>MRAMEAERRQIVQTVMDAFLHDLDSHLEDITGNFVAIKEEDAGEPTQAPSGAEGLTKGEQGQKPRKQQKLCGKGGDCGRRKGKGLADDGDEDDESAEDGDGSERRRKVPSMQDGPKVIPLACPYFKWNPLGCPRKKECAGPGWPSVHRVKEHLYRRHGSPFECPRCRRDLKAQSALNSHLKLAQICEVNNELNLSGRFRFGPDIERRLRVRCSSKQTEADKWKHVYRTLFDVREDEIPTPYYDHDVSAIDREETWKEYTRREIMILLRERIEAEVKRRFAAVAPELIAGLRDIVHDLELVLRENFEKSQEQDRTIDREEALVKPPPPPVVGEPSTNTAQTLGNDGRGTAMVPGIVPSTDNNLAENLPPDDSQQGFHSVWTDASDMGTQGQRTVEGERPFNFPLLDDDFDLDFLNYDGGNDAF</sequence>
<dbReference type="Proteomes" id="UP000070054">
    <property type="component" value="Unassembled WGS sequence"/>
</dbReference>
<dbReference type="PANTHER" id="PTHR38166">
    <property type="entry name" value="C2H2-TYPE DOMAIN-CONTAINING PROTEIN-RELATED"/>
    <property type="match status" value="1"/>
</dbReference>
<name>A0A135T1P9_9PEZI</name>
<feature type="region of interest" description="Disordered" evidence="1">
    <location>
        <begin position="39"/>
        <end position="113"/>
    </location>
</feature>
<protein>
    <recommendedName>
        <fullName evidence="4">C2H2-type domain-containing protein</fullName>
    </recommendedName>
</protein>
<evidence type="ECO:0008006" key="4">
    <source>
        <dbReference type="Google" id="ProtNLM"/>
    </source>
</evidence>
<reference evidence="2 3" key="1">
    <citation type="submission" date="2014-02" db="EMBL/GenBank/DDBJ databases">
        <title>The genome sequence of Colletotrichum nymphaeae SA-01.</title>
        <authorList>
            <person name="Baroncelli R."/>
            <person name="Thon M.R."/>
        </authorList>
    </citation>
    <scope>NUCLEOTIDE SEQUENCE [LARGE SCALE GENOMIC DNA]</scope>
    <source>
        <strain evidence="2 3">SA-01</strain>
    </source>
</reference>
<evidence type="ECO:0000313" key="2">
    <source>
        <dbReference type="EMBL" id="KXH42054.1"/>
    </source>
</evidence>
<dbReference type="EMBL" id="JEMN01001268">
    <property type="protein sequence ID" value="KXH42054.1"/>
    <property type="molecule type" value="Genomic_DNA"/>
</dbReference>